<dbReference type="PANTHER" id="PTHR30385:SF4">
    <property type="entry name" value="RNA POLYMERASE SIGMA-E FACTOR"/>
    <property type="match status" value="1"/>
</dbReference>
<dbReference type="InterPro" id="IPR036388">
    <property type="entry name" value="WH-like_DNA-bd_sf"/>
</dbReference>
<name>A0A5N5ESQ1_9ACTN</name>
<evidence type="ECO:0000256" key="2">
    <source>
        <dbReference type="ARBA" id="ARBA00023082"/>
    </source>
</evidence>
<dbReference type="InterPro" id="IPR014322">
    <property type="entry name" value="RNA_pol_sigma-B/F/G"/>
</dbReference>
<dbReference type="Pfam" id="PF04542">
    <property type="entry name" value="Sigma70_r2"/>
    <property type="match status" value="1"/>
</dbReference>
<sequence length="267" mass="29914">MAEESRYADDPDTDADFRRLVELRDGPVKTRLRGQIICAWLPMAHRLAARYRNRGETLEDLRQVAAIGLVNAVDRYDPAIGRAFAPFAVPTITGEIKRHFRDRMWSVHVPRRIQNLRNVVRLAGSELSAMGIAPAPARIAEHTGLTEDEVRQGSEALHGFSALSIDAETVAGELLLGDRLGAVDDAFDLVLDREAAKPGIRRLAERERRVLYLRFFAGMTQSAIATELGLSQMHVSRLITESCRRIRESAAREPSWDTERLSPVRPL</sequence>
<dbReference type="Gene3D" id="1.10.10.10">
    <property type="entry name" value="Winged helix-like DNA-binding domain superfamily/Winged helix DNA-binding domain"/>
    <property type="match status" value="2"/>
</dbReference>
<reference evidence="7 8" key="1">
    <citation type="submission" date="2019-09" db="EMBL/GenBank/DDBJ databases">
        <authorList>
            <person name="Liu P."/>
        </authorList>
    </citation>
    <scope>NUCLEOTIDE SEQUENCE [LARGE SCALE GENOMIC DNA]</scope>
    <source>
        <strain evidence="7 8">TRM68085</strain>
    </source>
</reference>
<dbReference type="Proteomes" id="UP000326907">
    <property type="component" value="Unassembled WGS sequence"/>
</dbReference>
<dbReference type="Pfam" id="PF04545">
    <property type="entry name" value="Sigma70_r4"/>
    <property type="match status" value="1"/>
</dbReference>
<dbReference type="PRINTS" id="PR00046">
    <property type="entry name" value="SIGMA70FCT"/>
</dbReference>
<dbReference type="Gene3D" id="1.20.120.1810">
    <property type="match status" value="1"/>
</dbReference>
<evidence type="ECO:0000256" key="4">
    <source>
        <dbReference type="ARBA" id="ARBA00023163"/>
    </source>
</evidence>
<dbReference type="InterPro" id="IPR007627">
    <property type="entry name" value="RNA_pol_sigma70_r2"/>
</dbReference>
<dbReference type="PANTHER" id="PTHR30385">
    <property type="entry name" value="SIGMA FACTOR F FLAGELLAR"/>
    <property type="match status" value="1"/>
</dbReference>
<organism evidence="7 8">
    <name type="scientific">Streptomyces arboris</name>
    <dbReference type="NCBI Taxonomy" id="2600619"/>
    <lineage>
        <taxon>Bacteria</taxon>
        <taxon>Bacillati</taxon>
        <taxon>Actinomycetota</taxon>
        <taxon>Actinomycetes</taxon>
        <taxon>Kitasatosporales</taxon>
        <taxon>Streptomycetaceae</taxon>
        <taxon>Streptomyces</taxon>
    </lineage>
</organism>
<gene>
    <name evidence="7" type="ORF">F5983_02475</name>
</gene>
<dbReference type="NCBIfam" id="TIGR02937">
    <property type="entry name" value="sigma70-ECF"/>
    <property type="match status" value="1"/>
</dbReference>
<dbReference type="GO" id="GO:0006352">
    <property type="term" value="P:DNA-templated transcription initiation"/>
    <property type="evidence" value="ECO:0007669"/>
    <property type="project" value="InterPro"/>
</dbReference>
<evidence type="ECO:0000259" key="5">
    <source>
        <dbReference type="Pfam" id="PF04542"/>
    </source>
</evidence>
<dbReference type="CDD" id="cd06171">
    <property type="entry name" value="Sigma70_r4"/>
    <property type="match status" value="1"/>
</dbReference>
<keyword evidence="4" id="KW-0804">Transcription</keyword>
<evidence type="ECO:0000313" key="7">
    <source>
        <dbReference type="EMBL" id="KAB2593905.1"/>
    </source>
</evidence>
<feature type="domain" description="RNA polymerase sigma-70 region 4" evidence="6">
    <location>
        <begin position="200"/>
        <end position="248"/>
    </location>
</feature>
<dbReference type="AlphaFoldDB" id="A0A5N5ESQ1"/>
<dbReference type="InterPro" id="IPR013324">
    <property type="entry name" value="RNA_pol_sigma_r3/r4-like"/>
</dbReference>
<dbReference type="InterPro" id="IPR013325">
    <property type="entry name" value="RNA_pol_sigma_r2"/>
</dbReference>
<dbReference type="RefSeq" id="WP_151508810.1">
    <property type="nucleotide sequence ID" value="NZ_VYUA01000002.1"/>
</dbReference>
<evidence type="ECO:0000259" key="6">
    <source>
        <dbReference type="Pfam" id="PF04545"/>
    </source>
</evidence>
<evidence type="ECO:0000313" key="8">
    <source>
        <dbReference type="Proteomes" id="UP000326907"/>
    </source>
</evidence>
<evidence type="ECO:0000256" key="1">
    <source>
        <dbReference type="ARBA" id="ARBA00023015"/>
    </source>
</evidence>
<dbReference type="SUPFAM" id="SSF88946">
    <property type="entry name" value="Sigma2 domain of RNA polymerase sigma factors"/>
    <property type="match status" value="1"/>
</dbReference>
<dbReference type="GO" id="GO:0016987">
    <property type="term" value="F:sigma factor activity"/>
    <property type="evidence" value="ECO:0007669"/>
    <property type="project" value="UniProtKB-KW"/>
</dbReference>
<dbReference type="InterPro" id="IPR000943">
    <property type="entry name" value="RNA_pol_sigma70"/>
</dbReference>
<proteinExistence type="predicted"/>
<accession>A0A5N5ESQ1</accession>
<keyword evidence="2" id="KW-0731">Sigma factor</keyword>
<comment type="caution">
    <text evidence="7">The sequence shown here is derived from an EMBL/GenBank/DDBJ whole genome shotgun (WGS) entry which is preliminary data.</text>
</comment>
<evidence type="ECO:0000256" key="3">
    <source>
        <dbReference type="ARBA" id="ARBA00023125"/>
    </source>
</evidence>
<protein>
    <submittedName>
        <fullName evidence="7">SigB/SigF/SigG family RNA polymerase sigma factor</fullName>
    </submittedName>
</protein>
<keyword evidence="8" id="KW-1185">Reference proteome</keyword>
<keyword evidence="3" id="KW-0238">DNA-binding</keyword>
<dbReference type="InterPro" id="IPR014284">
    <property type="entry name" value="RNA_pol_sigma-70_dom"/>
</dbReference>
<dbReference type="NCBIfam" id="TIGR02980">
    <property type="entry name" value="SigBFG"/>
    <property type="match status" value="1"/>
</dbReference>
<feature type="domain" description="RNA polymerase sigma-70 region 2" evidence="5">
    <location>
        <begin position="39"/>
        <end position="105"/>
    </location>
</feature>
<dbReference type="InterPro" id="IPR007630">
    <property type="entry name" value="RNA_pol_sigma70_r4"/>
</dbReference>
<keyword evidence="1" id="KW-0805">Transcription regulation</keyword>
<dbReference type="EMBL" id="VYUA01000002">
    <property type="protein sequence ID" value="KAB2593905.1"/>
    <property type="molecule type" value="Genomic_DNA"/>
</dbReference>
<dbReference type="SUPFAM" id="SSF88659">
    <property type="entry name" value="Sigma3 and sigma4 domains of RNA polymerase sigma factors"/>
    <property type="match status" value="1"/>
</dbReference>
<dbReference type="GO" id="GO:0003677">
    <property type="term" value="F:DNA binding"/>
    <property type="evidence" value="ECO:0007669"/>
    <property type="project" value="UniProtKB-KW"/>
</dbReference>